<dbReference type="AlphaFoldDB" id="A0A2P5X3Z2"/>
<dbReference type="EMBL" id="KZ665723">
    <property type="protein sequence ID" value="PPR98066.1"/>
    <property type="molecule type" value="Genomic_DNA"/>
</dbReference>
<name>A0A2P5X3Z2_GOSBA</name>
<reference evidence="1 2" key="1">
    <citation type="submission" date="2015-01" db="EMBL/GenBank/DDBJ databases">
        <title>Genome of allotetraploid Gossypium barbadense reveals genomic plasticity and fiber elongation in cotton evolution.</title>
        <authorList>
            <person name="Chen X."/>
            <person name="Liu X."/>
            <person name="Zhao B."/>
            <person name="Zheng H."/>
            <person name="Hu Y."/>
            <person name="Lu G."/>
            <person name="Yang C."/>
            <person name="Chen J."/>
            <person name="Shan C."/>
            <person name="Zhang L."/>
            <person name="Zhou Y."/>
            <person name="Wang L."/>
            <person name="Guo W."/>
            <person name="Bai Y."/>
            <person name="Ruan J."/>
            <person name="Shangguan X."/>
            <person name="Mao Y."/>
            <person name="Jiang J."/>
            <person name="Zhu Y."/>
            <person name="Lei J."/>
            <person name="Kang H."/>
            <person name="Chen S."/>
            <person name="He X."/>
            <person name="Wang R."/>
            <person name="Wang Y."/>
            <person name="Chen J."/>
            <person name="Wang L."/>
            <person name="Yu S."/>
            <person name="Wang B."/>
            <person name="Wei J."/>
            <person name="Song S."/>
            <person name="Lu X."/>
            <person name="Gao Z."/>
            <person name="Gu W."/>
            <person name="Deng X."/>
            <person name="Ma D."/>
            <person name="Wang S."/>
            <person name="Liang W."/>
            <person name="Fang L."/>
            <person name="Cai C."/>
            <person name="Zhu X."/>
            <person name="Zhou B."/>
            <person name="Zhang Y."/>
            <person name="Chen Z."/>
            <person name="Xu S."/>
            <person name="Zhu R."/>
            <person name="Wang S."/>
            <person name="Zhang T."/>
            <person name="Zhao G."/>
        </authorList>
    </citation>
    <scope>NUCLEOTIDE SEQUENCE [LARGE SCALE GENOMIC DNA]</scope>
    <source>
        <strain evidence="2">cv. Xinhai21</strain>
        <tissue evidence="1">Leaf</tissue>
    </source>
</reference>
<proteinExistence type="predicted"/>
<accession>A0A2P5X3Z2</accession>
<sequence>MAQRNQLYLINLVNSYIRQNQICSHNFPFEDKMRTPTLMVKRLRNRSPFAVQNHSCSVLLRRLRGEWGRERKRRNRVHISAKSGYLLAKRVPKEALCPHQQKTLP</sequence>
<evidence type="ECO:0000313" key="2">
    <source>
        <dbReference type="Proteomes" id="UP000239757"/>
    </source>
</evidence>
<gene>
    <name evidence="1" type="ORF">GOBAR_AA22606</name>
</gene>
<organism evidence="1 2">
    <name type="scientific">Gossypium barbadense</name>
    <name type="common">Sea Island cotton</name>
    <name type="synonym">Hibiscus barbadensis</name>
    <dbReference type="NCBI Taxonomy" id="3634"/>
    <lineage>
        <taxon>Eukaryota</taxon>
        <taxon>Viridiplantae</taxon>
        <taxon>Streptophyta</taxon>
        <taxon>Embryophyta</taxon>
        <taxon>Tracheophyta</taxon>
        <taxon>Spermatophyta</taxon>
        <taxon>Magnoliopsida</taxon>
        <taxon>eudicotyledons</taxon>
        <taxon>Gunneridae</taxon>
        <taxon>Pentapetalae</taxon>
        <taxon>rosids</taxon>
        <taxon>malvids</taxon>
        <taxon>Malvales</taxon>
        <taxon>Malvaceae</taxon>
        <taxon>Malvoideae</taxon>
        <taxon>Gossypium</taxon>
    </lineage>
</organism>
<dbReference type="Proteomes" id="UP000239757">
    <property type="component" value="Unassembled WGS sequence"/>
</dbReference>
<evidence type="ECO:0000313" key="1">
    <source>
        <dbReference type="EMBL" id="PPR98066.1"/>
    </source>
</evidence>
<protein>
    <submittedName>
        <fullName evidence="1">Uncharacterized protein</fullName>
    </submittedName>
</protein>